<proteinExistence type="predicted"/>
<dbReference type="Proteomes" id="UP000316304">
    <property type="component" value="Unassembled WGS sequence"/>
</dbReference>
<dbReference type="InterPro" id="IPR029021">
    <property type="entry name" value="Prot-tyrosine_phosphatase-like"/>
</dbReference>
<dbReference type="OrthoDB" id="278239at2"/>
<gene>
    <name evidence="1" type="ORF">Pla52o_35650</name>
</gene>
<dbReference type="AlphaFoldDB" id="A0A5C6CGY1"/>
<protein>
    <submittedName>
        <fullName evidence="1">Dual specificity phosphatase, catalytic domain</fullName>
    </submittedName>
</protein>
<sequence>MQEIEVGQLWVGHAMDTRDPHSLFDLGIRAVVDLAYEEPPTPLPRQLIYCRFPILDGAGNDAIVLQLALQTIVDLLRSGHRTLVACSAGMSRSPTLTAFALATFRGETPEAVLQRIAASRALEVKGPLWNEVAALFSKIR</sequence>
<dbReference type="CDD" id="cd14498">
    <property type="entry name" value="DSP"/>
    <property type="match status" value="1"/>
</dbReference>
<evidence type="ECO:0000313" key="1">
    <source>
        <dbReference type="EMBL" id="TWU22506.1"/>
    </source>
</evidence>
<dbReference type="SUPFAM" id="SSF52799">
    <property type="entry name" value="(Phosphotyrosine protein) phosphatases II"/>
    <property type="match status" value="1"/>
</dbReference>
<comment type="caution">
    <text evidence="1">The sequence shown here is derived from an EMBL/GenBank/DDBJ whole genome shotgun (WGS) entry which is preliminary data.</text>
</comment>
<dbReference type="Gene3D" id="3.90.190.10">
    <property type="entry name" value="Protein tyrosine phosphatase superfamily"/>
    <property type="match status" value="1"/>
</dbReference>
<dbReference type="RefSeq" id="WP_146595667.1">
    <property type="nucleotide sequence ID" value="NZ_SJPT01000005.1"/>
</dbReference>
<organism evidence="1 2">
    <name type="scientific">Novipirellula galeiformis</name>
    <dbReference type="NCBI Taxonomy" id="2528004"/>
    <lineage>
        <taxon>Bacteria</taxon>
        <taxon>Pseudomonadati</taxon>
        <taxon>Planctomycetota</taxon>
        <taxon>Planctomycetia</taxon>
        <taxon>Pirellulales</taxon>
        <taxon>Pirellulaceae</taxon>
        <taxon>Novipirellula</taxon>
    </lineage>
</organism>
<evidence type="ECO:0000313" key="2">
    <source>
        <dbReference type="Proteomes" id="UP000316304"/>
    </source>
</evidence>
<name>A0A5C6CGY1_9BACT</name>
<dbReference type="EMBL" id="SJPT01000005">
    <property type="protein sequence ID" value="TWU22506.1"/>
    <property type="molecule type" value="Genomic_DNA"/>
</dbReference>
<keyword evidence="2" id="KW-1185">Reference proteome</keyword>
<accession>A0A5C6CGY1</accession>
<reference evidence="1 2" key="1">
    <citation type="submission" date="2019-02" db="EMBL/GenBank/DDBJ databases">
        <title>Deep-cultivation of Planctomycetes and their phenomic and genomic characterization uncovers novel biology.</title>
        <authorList>
            <person name="Wiegand S."/>
            <person name="Jogler M."/>
            <person name="Boedeker C."/>
            <person name="Pinto D."/>
            <person name="Vollmers J."/>
            <person name="Rivas-Marin E."/>
            <person name="Kohn T."/>
            <person name="Peeters S.H."/>
            <person name="Heuer A."/>
            <person name="Rast P."/>
            <person name="Oberbeckmann S."/>
            <person name="Bunk B."/>
            <person name="Jeske O."/>
            <person name="Meyerdierks A."/>
            <person name="Storesund J.E."/>
            <person name="Kallscheuer N."/>
            <person name="Luecker S."/>
            <person name="Lage O.M."/>
            <person name="Pohl T."/>
            <person name="Merkel B.J."/>
            <person name="Hornburger P."/>
            <person name="Mueller R.-W."/>
            <person name="Bruemmer F."/>
            <person name="Labrenz M."/>
            <person name="Spormann A.M."/>
            <person name="Op Den Camp H."/>
            <person name="Overmann J."/>
            <person name="Amann R."/>
            <person name="Jetten M.S.M."/>
            <person name="Mascher T."/>
            <person name="Medema M.H."/>
            <person name="Devos D.P."/>
            <person name="Kaster A.-K."/>
            <person name="Ovreas L."/>
            <person name="Rohde M."/>
            <person name="Galperin M.Y."/>
            <person name="Jogler C."/>
        </authorList>
    </citation>
    <scope>NUCLEOTIDE SEQUENCE [LARGE SCALE GENOMIC DNA]</scope>
    <source>
        <strain evidence="1 2">Pla52o</strain>
    </source>
</reference>